<dbReference type="EMBL" id="JAFCMP010000088">
    <property type="protein sequence ID" value="KAG5187594.1"/>
    <property type="molecule type" value="Genomic_DNA"/>
</dbReference>
<organism evidence="1 2">
    <name type="scientific">Tribonema minus</name>
    <dbReference type="NCBI Taxonomy" id="303371"/>
    <lineage>
        <taxon>Eukaryota</taxon>
        <taxon>Sar</taxon>
        <taxon>Stramenopiles</taxon>
        <taxon>Ochrophyta</taxon>
        <taxon>PX clade</taxon>
        <taxon>Xanthophyceae</taxon>
        <taxon>Tribonematales</taxon>
        <taxon>Tribonemataceae</taxon>
        <taxon>Tribonema</taxon>
    </lineage>
</organism>
<evidence type="ECO:0008006" key="3">
    <source>
        <dbReference type="Google" id="ProtNLM"/>
    </source>
</evidence>
<comment type="caution">
    <text evidence="1">The sequence shown here is derived from an EMBL/GenBank/DDBJ whole genome shotgun (WGS) entry which is preliminary data.</text>
</comment>
<dbReference type="SUPFAM" id="SSF51126">
    <property type="entry name" value="Pectin lyase-like"/>
    <property type="match status" value="1"/>
</dbReference>
<gene>
    <name evidence="1" type="ORF">JKP88DRAFT_353703</name>
</gene>
<reference evidence="1" key="1">
    <citation type="submission" date="2021-02" db="EMBL/GenBank/DDBJ databases">
        <title>First Annotated Genome of the Yellow-green Alga Tribonema minus.</title>
        <authorList>
            <person name="Mahan K.M."/>
        </authorList>
    </citation>
    <scope>NUCLEOTIDE SEQUENCE</scope>
    <source>
        <strain evidence="1">UTEX B ZZ1240</strain>
    </source>
</reference>
<keyword evidence="2" id="KW-1185">Reference proteome</keyword>
<name>A0A835ZC92_9STRA</name>
<evidence type="ECO:0000313" key="1">
    <source>
        <dbReference type="EMBL" id="KAG5187594.1"/>
    </source>
</evidence>
<evidence type="ECO:0000313" key="2">
    <source>
        <dbReference type="Proteomes" id="UP000664859"/>
    </source>
</evidence>
<proteinExistence type="predicted"/>
<protein>
    <recommendedName>
        <fullName evidence="3">EF-hand domain-containing protein</fullName>
    </recommendedName>
</protein>
<dbReference type="OrthoDB" id="194183at2759"/>
<dbReference type="InterPro" id="IPR011050">
    <property type="entry name" value="Pectin_lyase_fold/virulence"/>
</dbReference>
<accession>A0A835ZC92</accession>
<dbReference type="Proteomes" id="UP000664859">
    <property type="component" value="Unassembled WGS sequence"/>
</dbReference>
<sequence length="1400" mass="145910">MIRNHADVELPFTSTGAKSRRGSRALDFPSTAKTFQQKNASVAGQDGMRAAAYKLFTRLDYDINGRITAYELERFLCLALEMPLQPTFDITFTGQDLHLELARVDGRLEVQGWGEDMVGYTQSGSPQLCKGLELLKVQGITLPHTKDPTRSLAGVLRGLAPGKPVTVTFAAPPHIVSPADCWLDLRISGSGGSGGAGGARNVAAVLPTGAYPTREAFASAVQAAARAAAAPTLDDLTCECETTAARASSGGGGSGGGRVSGAAVFVLSTRVTPFQVAWATGANAERCCQAQFGAGVAAPPADTDADTRHVLRAATVASYMGPNAPVLALVEGAARKLRRLMRRMGADTVQHSALYPSAPGAVTHALRICNCLLRLYTRSPPPADAAAARSLAQNLCAEFAPPGCPPGTAPALDFEAFLPLFAARLSPAALPSLVQLVAGRYADAAEAARREDARAAAAAARVRRGALLAARQARKAAQRAQTAAQLGSGEYGRGKTGLLVRMVARPLARAFARTAPPPPPPLPRAQAVGAMLRVPAAELEQRLAALHETRDVARALRRAQTRRAQFVGRRLAQAQRDSSAREQREKEAAAAAQLRALVSMDLLPSAAERAAAAAAAAAAALPEEPDDVIDLGLTAGLALSAGAAPPQCAAEALHPAFTGYVVRRIGALPPWDPATVSPVYFGALSRAHAATRRQSAAAIIRVAKDAVRQGQRRHNAGAQHVWQVFPCAPINKGQVRQDRFAFARAYDRGEVVHPSLFGLSTLRLATAGAAAAKAAPPLPPPSCVTPVMAGYQLRRAPPAALLLAAAGGATAAAATDERDLRYVRALAPGDACPTCLLRKAGCPRCWEYPAGWAARDFAYEGPAGSSGAAAAAATLELLAGAGSAAPPERLPLHTQLTTESAIRLYRSIEQSFIRFLVKALPCGPVTALACEARWPVHALYAMLRAASAGGAARDAFLFLPTTAGAFALDCAERAETDVSLGVHTALLPLARYNLTANRSTVCLLLSPFFSTVKTEESIRQYLSQELVIKEKYSTATVQHLATCPAHPEQDPVQRALVALLSSRAQLHAALHEDDRHRALQARRELISEAARIRAAVEAEQARCPRAYTPWRAANTEPEGAQPPQHAAAAAPAVVGGPGPVMMLADAPQPDPPPRLPLRRRLLPACAAAPLQRMRVATARDALALTQKIAARCARVSVDWVGTVELAAPITLGVSATLNVTGASAAAVGRAPSAVIGGSGGGSGGAAVRLFELQDGSALTLRDVVLRGASGDIGGAMRAGQGSTVRLTRVVAHNNSATDGGGALYLGLLATAEITNSSFDTNMADRGAAVYVDVGARATIVDSSFKNGRGGSGGAIFTHGQLTVRHSSFANNTGLRLRSNDVTTPAACAHPKRMRTARRAA</sequence>